<dbReference type="RefSeq" id="WP_186087488.1">
    <property type="nucleotide sequence ID" value="NZ_BMDB01000001.1"/>
</dbReference>
<gene>
    <name evidence="8" type="ORF">JEOSCH030_01159</name>
</gene>
<organism evidence="8 9">
    <name type="scientific">Phocicoccus schoeneichii</name>
    <dbReference type="NCBI Taxonomy" id="1812261"/>
    <lineage>
        <taxon>Bacteria</taxon>
        <taxon>Bacillati</taxon>
        <taxon>Bacillota</taxon>
        <taxon>Bacilli</taxon>
        <taxon>Bacillales</taxon>
        <taxon>Salinicoccaceae</taxon>
        <taxon>Phocicoccus</taxon>
    </lineage>
</organism>
<dbReference type="GO" id="GO:0046872">
    <property type="term" value="F:metal ion binding"/>
    <property type="evidence" value="ECO:0007669"/>
    <property type="project" value="UniProtKB-KW"/>
</dbReference>
<dbReference type="EMBL" id="CAJEWE010000010">
    <property type="protein sequence ID" value="CAD2076839.1"/>
    <property type="molecule type" value="Genomic_DNA"/>
</dbReference>
<evidence type="ECO:0000256" key="1">
    <source>
        <dbReference type="ARBA" id="ARBA00012506"/>
    </source>
</evidence>
<dbReference type="EC" id="3.6.1.41" evidence="1"/>
<dbReference type="Pfam" id="PF01966">
    <property type="entry name" value="HD"/>
    <property type="match status" value="1"/>
</dbReference>
<accession>A0A6V7RFX8</accession>
<keyword evidence="9" id="KW-1185">Reference proteome</keyword>
<dbReference type="AlphaFoldDB" id="A0A6V7RFX8"/>
<comment type="catalytic activity">
    <reaction evidence="6">
        <text>P(1),P(4)-bis(5'-adenosyl) tetraphosphate + H2O = 2 ADP + 2 H(+)</text>
        <dbReference type="Rhea" id="RHEA:24252"/>
        <dbReference type="ChEBI" id="CHEBI:15377"/>
        <dbReference type="ChEBI" id="CHEBI:15378"/>
        <dbReference type="ChEBI" id="CHEBI:58141"/>
        <dbReference type="ChEBI" id="CHEBI:456216"/>
        <dbReference type="EC" id="3.6.1.41"/>
    </reaction>
</comment>
<dbReference type="Gene3D" id="1.10.3210.10">
    <property type="entry name" value="Hypothetical protein af1432"/>
    <property type="match status" value="1"/>
</dbReference>
<dbReference type="InterPro" id="IPR006674">
    <property type="entry name" value="HD_domain"/>
</dbReference>
<dbReference type="Proteomes" id="UP000521032">
    <property type="component" value="Unassembled WGS sequence"/>
</dbReference>
<dbReference type="InterPro" id="IPR003607">
    <property type="entry name" value="HD/PDEase_dom"/>
</dbReference>
<evidence type="ECO:0000256" key="4">
    <source>
        <dbReference type="ARBA" id="ARBA00022801"/>
    </source>
</evidence>
<dbReference type="GO" id="GO:0016779">
    <property type="term" value="F:nucleotidyltransferase activity"/>
    <property type="evidence" value="ECO:0007669"/>
    <property type="project" value="UniProtKB-KW"/>
</dbReference>
<evidence type="ECO:0000313" key="8">
    <source>
        <dbReference type="EMBL" id="CAD2076839.1"/>
    </source>
</evidence>
<comment type="caution">
    <text evidence="8">The sequence shown here is derived from an EMBL/GenBank/DDBJ whole genome shotgun (WGS) entry which is preliminary data.</text>
</comment>
<dbReference type="SUPFAM" id="SSF109604">
    <property type="entry name" value="HD-domain/PDEase-like"/>
    <property type="match status" value="1"/>
</dbReference>
<keyword evidence="2" id="KW-0479">Metal-binding</keyword>
<keyword evidence="4" id="KW-0378">Hydrolase</keyword>
<evidence type="ECO:0000313" key="9">
    <source>
        <dbReference type="Proteomes" id="UP000521032"/>
    </source>
</evidence>
<dbReference type="InterPro" id="IPR051094">
    <property type="entry name" value="Diverse_Catalytic_Enzymes"/>
</dbReference>
<protein>
    <recommendedName>
        <fullName evidence="1">bis(5'-nucleosyl)-tetraphosphatase (symmetrical)</fullName>
        <ecNumber evidence="1">3.6.1.41</ecNumber>
    </recommendedName>
</protein>
<evidence type="ECO:0000256" key="5">
    <source>
        <dbReference type="ARBA" id="ARBA00023004"/>
    </source>
</evidence>
<dbReference type="PANTHER" id="PTHR35795:SF1">
    <property type="entry name" value="BIS(5'-NUCLEOSYL)-TETRAPHOSPHATASE, SYMMETRICAL"/>
    <property type="match status" value="1"/>
</dbReference>
<dbReference type="CDD" id="cd00077">
    <property type="entry name" value="HDc"/>
    <property type="match status" value="1"/>
</dbReference>
<evidence type="ECO:0000256" key="2">
    <source>
        <dbReference type="ARBA" id="ARBA00022723"/>
    </source>
</evidence>
<keyword evidence="3" id="KW-0547">Nucleotide-binding</keyword>
<dbReference type="SMART" id="SM00471">
    <property type="entry name" value="HDc"/>
    <property type="match status" value="1"/>
</dbReference>
<evidence type="ECO:0000256" key="3">
    <source>
        <dbReference type="ARBA" id="ARBA00022741"/>
    </source>
</evidence>
<dbReference type="NCBIfam" id="TIGR00488">
    <property type="entry name" value="bis(5'-nucleosyl)-tetraphosphatase (symmetrical) YqeK"/>
    <property type="match status" value="1"/>
</dbReference>
<proteinExistence type="predicted"/>
<reference evidence="8 9" key="1">
    <citation type="submission" date="2020-07" db="EMBL/GenBank/DDBJ databases">
        <authorList>
            <person name="Criscuolo A."/>
        </authorList>
    </citation>
    <scope>NUCLEOTIDE SEQUENCE [LARGE SCALE GENOMIC DNA]</scope>
    <source>
        <strain evidence="9">CIP 111030</strain>
    </source>
</reference>
<evidence type="ECO:0000259" key="7">
    <source>
        <dbReference type="PROSITE" id="PS51831"/>
    </source>
</evidence>
<evidence type="ECO:0000256" key="6">
    <source>
        <dbReference type="ARBA" id="ARBA00049417"/>
    </source>
</evidence>
<dbReference type="InterPro" id="IPR005249">
    <property type="entry name" value="YqeK"/>
</dbReference>
<dbReference type="GO" id="GO:0008803">
    <property type="term" value="F:bis(5'-nucleosyl)-tetraphosphatase (symmetrical) activity"/>
    <property type="evidence" value="ECO:0007669"/>
    <property type="project" value="UniProtKB-EC"/>
</dbReference>
<keyword evidence="5" id="KW-0408">Iron</keyword>
<keyword evidence="8" id="KW-0548">Nucleotidyltransferase</keyword>
<sequence>MKKSEAISLAKEKLPDRRYQHSCRVADTAVQMAEIFGANEKKCFLAGMLHDYAKYDDLKDMHKIVKKYHMDPEYLQYKSEILHGPIAAHIMKTEYGVTDADVLYAMENHTSGRSNMTLVEKIVYVADYIEPKREIPGVKGIRKVVFSDKNLDKAVFLITKANLLHLISKDRMIFSRTIECYNYYNRVKE</sequence>
<dbReference type="PROSITE" id="PS51831">
    <property type="entry name" value="HD"/>
    <property type="match status" value="1"/>
</dbReference>
<name>A0A6V7RFX8_9BACL</name>
<dbReference type="GO" id="GO:0000166">
    <property type="term" value="F:nucleotide binding"/>
    <property type="evidence" value="ECO:0007669"/>
    <property type="project" value="UniProtKB-KW"/>
</dbReference>
<keyword evidence="8" id="KW-0808">Transferase</keyword>
<dbReference type="PANTHER" id="PTHR35795">
    <property type="entry name" value="SLR1885 PROTEIN"/>
    <property type="match status" value="1"/>
</dbReference>
<feature type="domain" description="HD" evidence="7">
    <location>
        <begin position="18"/>
        <end position="132"/>
    </location>
</feature>